<accession>A0A9D4T2G9</accession>
<keyword evidence="3" id="KW-1185">Reference proteome</keyword>
<sequence>MWLTNCPFAYILQFVFGLLIDTGDVRLGTTVAAATAPDWHARNGHAPTLPTPIFDYQLHQLTGTCAYSSAVERYLASAPPAAIHAFDKDPSVTGHGGTVDMRLTNCPFAYIL</sequence>
<proteinExistence type="predicted"/>
<protein>
    <submittedName>
        <fullName evidence="2">Uncharacterized protein</fullName>
    </submittedName>
</protein>
<feature type="chain" id="PRO_5039644081" evidence="1">
    <location>
        <begin position="18"/>
        <end position="112"/>
    </location>
</feature>
<evidence type="ECO:0000313" key="2">
    <source>
        <dbReference type="EMBL" id="KAH7967709.1"/>
    </source>
</evidence>
<keyword evidence="1" id="KW-0732">Signal</keyword>
<evidence type="ECO:0000313" key="3">
    <source>
        <dbReference type="Proteomes" id="UP000821837"/>
    </source>
</evidence>
<dbReference type="Proteomes" id="UP000821837">
    <property type="component" value="Unassembled WGS sequence"/>
</dbReference>
<comment type="caution">
    <text evidence="2">The sequence shown here is derived from an EMBL/GenBank/DDBJ whole genome shotgun (WGS) entry which is preliminary data.</text>
</comment>
<dbReference type="EMBL" id="JABSTV010001248">
    <property type="protein sequence ID" value="KAH7967709.1"/>
    <property type="molecule type" value="Genomic_DNA"/>
</dbReference>
<gene>
    <name evidence="2" type="ORF">HPB52_001816</name>
</gene>
<dbReference type="AlphaFoldDB" id="A0A9D4T2G9"/>
<evidence type="ECO:0000256" key="1">
    <source>
        <dbReference type="SAM" id="SignalP"/>
    </source>
</evidence>
<reference evidence="2" key="1">
    <citation type="journal article" date="2020" name="Cell">
        <title>Large-Scale Comparative Analyses of Tick Genomes Elucidate Their Genetic Diversity and Vector Capacities.</title>
        <authorList>
            <consortium name="Tick Genome and Microbiome Consortium (TIGMIC)"/>
            <person name="Jia N."/>
            <person name="Wang J."/>
            <person name="Shi W."/>
            <person name="Du L."/>
            <person name="Sun Y."/>
            <person name="Zhan W."/>
            <person name="Jiang J.F."/>
            <person name="Wang Q."/>
            <person name="Zhang B."/>
            <person name="Ji P."/>
            <person name="Bell-Sakyi L."/>
            <person name="Cui X.M."/>
            <person name="Yuan T.T."/>
            <person name="Jiang B.G."/>
            <person name="Yang W.F."/>
            <person name="Lam T.T."/>
            <person name="Chang Q.C."/>
            <person name="Ding S.J."/>
            <person name="Wang X.J."/>
            <person name="Zhu J.G."/>
            <person name="Ruan X.D."/>
            <person name="Zhao L."/>
            <person name="Wei J.T."/>
            <person name="Ye R.Z."/>
            <person name="Que T.C."/>
            <person name="Du C.H."/>
            <person name="Zhou Y.H."/>
            <person name="Cheng J.X."/>
            <person name="Dai P.F."/>
            <person name="Guo W.B."/>
            <person name="Han X.H."/>
            <person name="Huang E.J."/>
            <person name="Li L.F."/>
            <person name="Wei W."/>
            <person name="Gao Y.C."/>
            <person name="Liu J.Z."/>
            <person name="Shao H.Z."/>
            <person name="Wang X."/>
            <person name="Wang C.C."/>
            <person name="Yang T.C."/>
            <person name="Huo Q.B."/>
            <person name="Li W."/>
            <person name="Chen H.Y."/>
            <person name="Chen S.E."/>
            <person name="Zhou L.G."/>
            <person name="Ni X.B."/>
            <person name="Tian J.H."/>
            <person name="Sheng Y."/>
            <person name="Liu T."/>
            <person name="Pan Y.S."/>
            <person name="Xia L.Y."/>
            <person name="Li J."/>
            <person name="Zhao F."/>
            <person name="Cao W.C."/>
        </authorList>
    </citation>
    <scope>NUCLEOTIDE SEQUENCE</scope>
    <source>
        <strain evidence="2">Rsan-2018</strain>
    </source>
</reference>
<reference evidence="2" key="2">
    <citation type="submission" date="2021-09" db="EMBL/GenBank/DDBJ databases">
        <authorList>
            <person name="Jia N."/>
            <person name="Wang J."/>
            <person name="Shi W."/>
            <person name="Du L."/>
            <person name="Sun Y."/>
            <person name="Zhan W."/>
            <person name="Jiang J."/>
            <person name="Wang Q."/>
            <person name="Zhang B."/>
            <person name="Ji P."/>
            <person name="Sakyi L.B."/>
            <person name="Cui X."/>
            <person name="Yuan T."/>
            <person name="Jiang B."/>
            <person name="Yang W."/>
            <person name="Lam T.T.-Y."/>
            <person name="Chang Q."/>
            <person name="Ding S."/>
            <person name="Wang X."/>
            <person name="Zhu J."/>
            <person name="Ruan X."/>
            <person name="Zhao L."/>
            <person name="Wei J."/>
            <person name="Que T."/>
            <person name="Du C."/>
            <person name="Cheng J."/>
            <person name="Dai P."/>
            <person name="Han X."/>
            <person name="Huang E."/>
            <person name="Gao Y."/>
            <person name="Liu J."/>
            <person name="Shao H."/>
            <person name="Ye R."/>
            <person name="Li L."/>
            <person name="Wei W."/>
            <person name="Wang X."/>
            <person name="Wang C."/>
            <person name="Huo Q."/>
            <person name="Li W."/>
            <person name="Guo W."/>
            <person name="Chen H."/>
            <person name="Chen S."/>
            <person name="Zhou L."/>
            <person name="Zhou L."/>
            <person name="Ni X."/>
            <person name="Tian J."/>
            <person name="Zhou Y."/>
            <person name="Sheng Y."/>
            <person name="Liu T."/>
            <person name="Pan Y."/>
            <person name="Xia L."/>
            <person name="Li J."/>
            <person name="Zhao F."/>
            <person name="Cao W."/>
        </authorList>
    </citation>
    <scope>NUCLEOTIDE SEQUENCE</scope>
    <source>
        <strain evidence="2">Rsan-2018</strain>
        <tissue evidence="2">Larvae</tissue>
    </source>
</reference>
<feature type="signal peptide" evidence="1">
    <location>
        <begin position="1"/>
        <end position="17"/>
    </location>
</feature>
<name>A0A9D4T2G9_RHISA</name>
<organism evidence="2 3">
    <name type="scientific">Rhipicephalus sanguineus</name>
    <name type="common">Brown dog tick</name>
    <name type="synonym">Ixodes sanguineus</name>
    <dbReference type="NCBI Taxonomy" id="34632"/>
    <lineage>
        <taxon>Eukaryota</taxon>
        <taxon>Metazoa</taxon>
        <taxon>Ecdysozoa</taxon>
        <taxon>Arthropoda</taxon>
        <taxon>Chelicerata</taxon>
        <taxon>Arachnida</taxon>
        <taxon>Acari</taxon>
        <taxon>Parasitiformes</taxon>
        <taxon>Ixodida</taxon>
        <taxon>Ixodoidea</taxon>
        <taxon>Ixodidae</taxon>
        <taxon>Rhipicephalinae</taxon>
        <taxon>Rhipicephalus</taxon>
        <taxon>Rhipicephalus</taxon>
    </lineage>
</organism>